<keyword evidence="2" id="KW-0808">Transferase</keyword>
<dbReference type="AlphaFoldDB" id="A0A843WKA1"/>
<dbReference type="PANTHER" id="PTHR48048">
    <property type="entry name" value="GLYCOSYLTRANSFERASE"/>
    <property type="match status" value="1"/>
</dbReference>
<accession>A0A843WKA1</accession>
<dbReference type="FunFam" id="3.40.50.2000:FF:000056">
    <property type="entry name" value="Glycosyltransferase"/>
    <property type="match status" value="1"/>
</dbReference>
<dbReference type="Proteomes" id="UP000652761">
    <property type="component" value="Unassembled WGS sequence"/>
</dbReference>
<protein>
    <recommendedName>
        <fullName evidence="5">Glycosyltransferase</fullName>
    </recommendedName>
</protein>
<name>A0A843WKA1_COLES</name>
<feature type="non-terminal residue" evidence="3">
    <location>
        <position position="466"/>
    </location>
</feature>
<evidence type="ECO:0000313" key="4">
    <source>
        <dbReference type="Proteomes" id="UP000652761"/>
    </source>
</evidence>
<dbReference type="PANTHER" id="PTHR48048:SF89">
    <property type="entry name" value="GLYCOSYLTRANSFERASE"/>
    <property type="match status" value="1"/>
</dbReference>
<evidence type="ECO:0000313" key="3">
    <source>
        <dbReference type="EMBL" id="MQM04975.1"/>
    </source>
</evidence>
<dbReference type="InterPro" id="IPR050481">
    <property type="entry name" value="UDP-glycosyltransf_plant"/>
</dbReference>
<evidence type="ECO:0008006" key="5">
    <source>
        <dbReference type="Google" id="ProtNLM"/>
    </source>
</evidence>
<dbReference type="Pfam" id="PF00201">
    <property type="entry name" value="UDPGT"/>
    <property type="match status" value="1"/>
</dbReference>
<dbReference type="OrthoDB" id="5835829at2759"/>
<comment type="caution">
    <text evidence="3">The sequence shown here is derived from an EMBL/GenBank/DDBJ whole genome shotgun (WGS) entry which is preliminary data.</text>
</comment>
<comment type="similarity">
    <text evidence="1">Belongs to the UDP-glycosyltransferase family.</text>
</comment>
<organism evidence="3 4">
    <name type="scientific">Colocasia esculenta</name>
    <name type="common">Wild taro</name>
    <name type="synonym">Arum esculentum</name>
    <dbReference type="NCBI Taxonomy" id="4460"/>
    <lineage>
        <taxon>Eukaryota</taxon>
        <taxon>Viridiplantae</taxon>
        <taxon>Streptophyta</taxon>
        <taxon>Embryophyta</taxon>
        <taxon>Tracheophyta</taxon>
        <taxon>Spermatophyta</taxon>
        <taxon>Magnoliopsida</taxon>
        <taxon>Liliopsida</taxon>
        <taxon>Araceae</taxon>
        <taxon>Aroideae</taxon>
        <taxon>Colocasieae</taxon>
        <taxon>Colocasia</taxon>
    </lineage>
</organism>
<dbReference type="EMBL" id="NMUH01003322">
    <property type="protein sequence ID" value="MQM04975.1"/>
    <property type="molecule type" value="Genomic_DNA"/>
</dbReference>
<keyword evidence="4" id="KW-1185">Reference proteome</keyword>
<reference evidence="3" key="1">
    <citation type="submission" date="2017-07" db="EMBL/GenBank/DDBJ databases">
        <title>Taro Niue Genome Assembly and Annotation.</title>
        <authorList>
            <person name="Atibalentja N."/>
            <person name="Keating K."/>
            <person name="Fields C.J."/>
        </authorList>
    </citation>
    <scope>NUCLEOTIDE SEQUENCE</scope>
    <source>
        <strain evidence="3">Niue_2</strain>
        <tissue evidence="3">Leaf</tissue>
    </source>
</reference>
<dbReference type="CDD" id="cd03784">
    <property type="entry name" value="GT1_Gtf-like"/>
    <property type="match status" value="1"/>
</dbReference>
<dbReference type="SUPFAM" id="SSF53756">
    <property type="entry name" value="UDP-Glycosyltransferase/glycogen phosphorylase"/>
    <property type="match status" value="1"/>
</dbReference>
<sequence>SAYSSLQPPETMAASANTGRTVVLYPSPGMGHLVPLVALATVLARRGLAVTVATVVPPYDTGSVAAFLDRASADVPGVSFHRLPAVTLPTLDTSNQMELGFQLIRLSDPNLLRYLQAASPTALVLDFLCATTMDVAAEVGVPVFLFFTSGAGALTGALYTPVLHDIYTENFRDMGDTRVLIPGSYAAFIYLTKRLTEADVLIVNTFEELEPTAIKAIRDGLCAPPGTRTPPVYCVGPLITPENRVEKDPRETCLAWLDSQPRASVVFLCFGSLGRFSAEQLKEMATGLEKSRQRFLWVVRSPPSDDPSKRFEKPPEPDLDALLPVGFRERTRERGMVVNSWAPQASVLAHESVGGFVTHMGWNSVLEAICAGVPIWMNKVLVVDDLGLAGVVEGYDKGTVTAAEVEGRIRWLMESEEGKALTARTSSAREAAMAAQRAGGSSYKSLEDLASAVRRIPSPVGGPHPR</sequence>
<proteinExistence type="inferred from homology"/>
<gene>
    <name evidence="3" type="ORF">Taro_037785</name>
</gene>
<dbReference type="GO" id="GO:0035251">
    <property type="term" value="F:UDP-glucosyltransferase activity"/>
    <property type="evidence" value="ECO:0007669"/>
    <property type="project" value="InterPro"/>
</dbReference>
<evidence type="ECO:0000256" key="2">
    <source>
        <dbReference type="ARBA" id="ARBA00022679"/>
    </source>
</evidence>
<dbReference type="Gene3D" id="3.40.50.2000">
    <property type="entry name" value="Glycogen Phosphorylase B"/>
    <property type="match status" value="2"/>
</dbReference>
<evidence type="ECO:0000256" key="1">
    <source>
        <dbReference type="ARBA" id="ARBA00009995"/>
    </source>
</evidence>
<dbReference type="InterPro" id="IPR002213">
    <property type="entry name" value="UDP_glucos_trans"/>
</dbReference>